<gene>
    <name evidence="2" type="primary">LOC104789258</name>
</gene>
<accession>A0ABM0ZBJ5</accession>
<sequence>MEMKETTKTEDKPEMKIRRKITSLDDDELWAGFEWEETDRIMSGEIKPKTLITAYAIRIRGQLWLHRRCAQYEIVIINLLNGASASFRVYDLIERASIPNRVAPPSGRYPHLHVRGFDSLASVGTARMIHSLFPNVSHSGGPFRTRSNACFCSEEALAGESSSSPTKIKFKECGPRFALELLAVSRASLDTGEFDLICAGKSPLN</sequence>
<dbReference type="Proteomes" id="UP000694864">
    <property type="component" value="Chromosome 5"/>
</dbReference>
<dbReference type="InterPro" id="IPR044281">
    <property type="entry name" value="IMP4/RPF1"/>
</dbReference>
<dbReference type="GeneID" id="104789258"/>
<dbReference type="RefSeq" id="XP_010513290.1">
    <property type="nucleotide sequence ID" value="XM_010514988.1"/>
</dbReference>
<dbReference type="PANTHER" id="PTHR22734:SF3">
    <property type="entry name" value="RIBOSOME PRODUCTION FACTOR 1"/>
    <property type="match status" value="1"/>
</dbReference>
<evidence type="ECO:0000313" key="2">
    <source>
        <dbReference type="RefSeq" id="XP_010513290.1"/>
    </source>
</evidence>
<reference evidence="2" key="2">
    <citation type="submission" date="2025-08" db="UniProtKB">
        <authorList>
            <consortium name="RefSeq"/>
        </authorList>
    </citation>
    <scope>IDENTIFICATION</scope>
    <source>
        <tissue evidence="2">Leaf</tissue>
    </source>
</reference>
<proteinExistence type="predicted"/>
<protein>
    <submittedName>
        <fullName evidence="2">Uncharacterized protein LOC104789258</fullName>
    </submittedName>
</protein>
<name>A0ABM0ZBJ5_CAMSA</name>
<reference evidence="1" key="1">
    <citation type="journal article" date="2014" name="Nat. Commun.">
        <title>The emerging biofuel crop Camelina sativa retains a highly undifferentiated hexaploid genome structure.</title>
        <authorList>
            <person name="Kagale S."/>
            <person name="Koh C."/>
            <person name="Nixon J."/>
            <person name="Bollina V."/>
            <person name="Clarke W.E."/>
            <person name="Tuteja R."/>
            <person name="Spillane C."/>
            <person name="Robinson S.J."/>
            <person name="Links M.G."/>
            <person name="Clarke C."/>
            <person name="Higgins E.E."/>
            <person name="Huebert T."/>
            <person name="Sharpe A.G."/>
            <person name="Parkin I.A."/>
        </authorList>
    </citation>
    <scope>NUCLEOTIDE SEQUENCE [LARGE SCALE GENOMIC DNA]</scope>
    <source>
        <strain evidence="1">cv. DH55</strain>
    </source>
</reference>
<keyword evidence="1" id="KW-1185">Reference proteome</keyword>
<organism evidence="1 2">
    <name type="scientific">Camelina sativa</name>
    <name type="common">False flax</name>
    <name type="synonym">Myagrum sativum</name>
    <dbReference type="NCBI Taxonomy" id="90675"/>
    <lineage>
        <taxon>Eukaryota</taxon>
        <taxon>Viridiplantae</taxon>
        <taxon>Streptophyta</taxon>
        <taxon>Embryophyta</taxon>
        <taxon>Tracheophyta</taxon>
        <taxon>Spermatophyta</taxon>
        <taxon>Magnoliopsida</taxon>
        <taxon>eudicotyledons</taxon>
        <taxon>Gunneridae</taxon>
        <taxon>Pentapetalae</taxon>
        <taxon>rosids</taxon>
        <taxon>malvids</taxon>
        <taxon>Brassicales</taxon>
        <taxon>Brassicaceae</taxon>
        <taxon>Camelineae</taxon>
        <taxon>Camelina</taxon>
    </lineage>
</organism>
<evidence type="ECO:0000313" key="1">
    <source>
        <dbReference type="Proteomes" id="UP000694864"/>
    </source>
</evidence>
<dbReference type="PANTHER" id="PTHR22734">
    <property type="entry name" value="U3 SMALL NUCLEOLAR RIBONUCLEOPROTEIN PROTEIN IMP4"/>
    <property type="match status" value="1"/>
</dbReference>